<dbReference type="Pfam" id="PF01514">
    <property type="entry name" value="YscJ_FliF"/>
    <property type="match status" value="1"/>
</dbReference>
<sequence length="582" mass="60327">MADLVPAGAGNAPVPAGSGAGSVFSPFTDPAGGPVLTRLSAFSAQPAVRKTLPVFVGLAAIGAALLTWNMMAPDPQRVLYTQLGDSERASVAAALDQAAIPYRIDNATGALSVGESNYYRARMLVASDGALATPESGTQMLDSLPMGASRTLEGERLRAAREADLQLTIAQIDGVEAVRVHLAAGEKSVFVRDNTPPSASVMVRLARGRSLSEGQVSAIVNLVAGSVPGLSSDAVRVVDQHGQLLSATSKGADADRLDLQARMETKLREQVTQLLSPMLGEGQFSTEIQVDLDMAEVTSARESYDKDGVVRSESLQQSQTTGTGAAAGVPGVLANTPPPPTQAQPGPPQGTQGQPGQAPPANGESSSSRTYELGREVSVSNVGPGNVRRLSVAVAISAEAMKGASAQQIADLQALVSAAVGANPQRGDVVKVITRSFEPVADAAALPFYETSWFAMLVRNGAAVLAVLLVLLLGVRPMVKAVRGDRVKTAKGKKAKKGKKGAAADEDDDEDEDADDAPAQGGYERPEVPGSNPEEEHVPRAEILNRQITLARGLVAEQPDGAVQALRQMLKPPASEDQAKAA</sequence>
<comment type="caution">
    <text evidence="14">The sequence shown here is derived from an EMBL/GenBank/DDBJ whole genome shotgun (WGS) entry which is preliminary data.</text>
</comment>
<dbReference type="InterPro" id="IPR000067">
    <property type="entry name" value="FlgMring_FliF"/>
</dbReference>
<evidence type="ECO:0000256" key="1">
    <source>
        <dbReference type="ARBA" id="ARBA00004117"/>
    </source>
</evidence>
<dbReference type="NCBIfam" id="TIGR00206">
    <property type="entry name" value="fliF"/>
    <property type="match status" value="1"/>
</dbReference>
<keyword evidence="14" id="KW-0282">Flagellum</keyword>
<organism evidence="14 15">
    <name type="scientific">Novosphingobium organovorum</name>
    <dbReference type="NCBI Taxonomy" id="2930092"/>
    <lineage>
        <taxon>Bacteria</taxon>
        <taxon>Pseudomonadati</taxon>
        <taxon>Pseudomonadota</taxon>
        <taxon>Alphaproteobacteria</taxon>
        <taxon>Sphingomonadales</taxon>
        <taxon>Sphingomonadaceae</taxon>
        <taxon>Novosphingobium</taxon>
    </lineage>
</organism>
<evidence type="ECO:0000259" key="13">
    <source>
        <dbReference type="Pfam" id="PF08345"/>
    </source>
</evidence>
<keyword evidence="14" id="KW-0966">Cell projection</keyword>
<dbReference type="Proteomes" id="UP001162881">
    <property type="component" value="Unassembled WGS sequence"/>
</dbReference>
<name>A0ABT0BJ10_9SPHN</name>
<keyword evidence="8 9" id="KW-0975">Bacterial flagellum</keyword>
<keyword evidence="14" id="KW-0969">Cilium</keyword>
<keyword evidence="5 11" id="KW-0812">Transmembrane</keyword>
<proteinExistence type="inferred from homology"/>
<dbReference type="EMBL" id="JALHLF010000155">
    <property type="protein sequence ID" value="MCJ2184833.1"/>
    <property type="molecule type" value="Genomic_DNA"/>
</dbReference>
<evidence type="ECO:0000256" key="5">
    <source>
        <dbReference type="ARBA" id="ARBA00022692"/>
    </source>
</evidence>
<feature type="region of interest" description="Disordered" evidence="10">
    <location>
        <begin position="486"/>
        <end position="543"/>
    </location>
</feature>
<accession>A0ABT0BJ10</accession>
<evidence type="ECO:0000256" key="3">
    <source>
        <dbReference type="ARBA" id="ARBA00007971"/>
    </source>
</evidence>
<dbReference type="Pfam" id="PF08345">
    <property type="entry name" value="YscJ_FliF_C"/>
    <property type="match status" value="1"/>
</dbReference>
<dbReference type="PIRSF" id="PIRSF004862">
    <property type="entry name" value="FliF"/>
    <property type="match status" value="1"/>
</dbReference>
<feature type="transmembrane region" description="Helical" evidence="11">
    <location>
        <begin position="453"/>
        <end position="475"/>
    </location>
</feature>
<keyword evidence="7 11" id="KW-0472">Membrane</keyword>
<feature type="compositionally biased region" description="Pro residues" evidence="10">
    <location>
        <begin position="336"/>
        <end position="348"/>
    </location>
</feature>
<feature type="region of interest" description="Disordered" evidence="10">
    <location>
        <begin position="303"/>
        <end position="370"/>
    </location>
</feature>
<keyword evidence="4" id="KW-1003">Cell membrane</keyword>
<gene>
    <name evidence="14" type="primary">fliF</name>
    <name evidence="14" type="ORF">MTR62_19365</name>
</gene>
<evidence type="ECO:0000313" key="14">
    <source>
        <dbReference type="EMBL" id="MCJ2184833.1"/>
    </source>
</evidence>
<keyword evidence="15" id="KW-1185">Reference proteome</keyword>
<dbReference type="RefSeq" id="WP_244024037.1">
    <property type="nucleotide sequence ID" value="NZ_JALHLF010000155.1"/>
</dbReference>
<feature type="domain" description="Flagellar M-ring C-terminal" evidence="13">
    <location>
        <begin position="275"/>
        <end position="437"/>
    </location>
</feature>
<keyword evidence="6 11" id="KW-1133">Transmembrane helix</keyword>
<comment type="function">
    <text evidence="9">The M ring may be actively involved in energy transduction.</text>
</comment>
<feature type="compositionally biased region" description="Acidic residues" evidence="10">
    <location>
        <begin position="504"/>
        <end position="516"/>
    </location>
</feature>
<protein>
    <recommendedName>
        <fullName evidence="9">Flagellar M-ring protein</fullName>
    </recommendedName>
</protein>
<comment type="similarity">
    <text evidence="3 9">Belongs to the FliF family.</text>
</comment>
<evidence type="ECO:0000256" key="6">
    <source>
        <dbReference type="ARBA" id="ARBA00022989"/>
    </source>
</evidence>
<reference evidence="14" key="1">
    <citation type="submission" date="2022-03" db="EMBL/GenBank/DDBJ databases">
        <title>Identification of a novel bacterium isolated from mangrove sediments.</title>
        <authorList>
            <person name="Pan X."/>
        </authorList>
    </citation>
    <scope>NUCLEOTIDE SEQUENCE</scope>
    <source>
        <strain evidence="14">B1949</strain>
    </source>
</reference>
<evidence type="ECO:0000256" key="2">
    <source>
        <dbReference type="ARBA" id="ARBA00004651"/>
    </source>
</evidence>
<evidence type="ECO:0000313" key="15">
    <source>
        <dbReference type="Proteomes" id="UP001162881"/>
    </source>
</evidence>
<dbReference type="PRINTS" id="PR01009">
    <property type="entry name" value="FLGMRINGFLIF"/>
</dbReference>
<dbReference type="InterPro" id="IPR043427">
    <property type="entry name" value="YscJ/FliF"/>
</dbReference>
<dbReference type="InterPro" id="IPR013556">
    <property type="entry name" value="Flag_M-ring_C"/>
</dbReference>
<evidence type="ECO:0000256" key="7">
    <source>
        <dbReference type="ARBA" id="ARBA00023136"/>
    </source>
</evidence>
<dbReference type="PANTHER" id="PTHR30046">
    <property type="entry name" value="FLAGELLAR M-RING PROTEIN"/>
    <property type="match status" value="1"/>
</dbReference>
<evidence type="ECO:0000259" key="12">
    <source>
        <dbReference type="Pfam" id="PF01514"/>
    </source>
</evidence>
<evidence type="ECO:0000256" key="11">
    <source>
        <dbReference type="SAM" id="Phobius"/>
    </source>
</evidence>
<feature type="compositionally biased region" description="Basic residues" evidence="10">
    <location>
        <begin position="489"/>
        <end position="500"/>
    </location>
</feature>
<evidence type="ECO:0000256" key="9">
    <source>
        <dbReference type="PIRNR" id="PIRNR004862"/>
    </source>
</evidence>
<evidence type="ECO:0000256" key="4">
    <source>
        <dbReference type="ARBA" id="ARBA00022475"/>
    </source>
</evidence>
<evidence type="ECO:0000256" key="10">
    <source>
        <dbReference type="SAM" id="MobiDB-lite"/>
    </source>
</evidence>
<feature type="compositionally biased region" description="Low complexity" evidence="10">
    <location>
        <begin position="349"/>
        <end position="361"/>
    </location>
</feature>
<dbReference type="InterPro" id="IPR006182">
    <property type="entry name" value="FliF_N_dom"/>
</dbReference>
<feature type="domain" description="Flagellar M-ring N-terminal" evidence="12">
    <location>
        <begin position="76"/>
        <end position="246"/>
    </location>
</feature>
<dbReference type="Gene3D" id="3.30.300.30">
    <property type="match status" value="1"/>
</dbReference>
<dbReference type="InterPro" id="IPR045851">
    <property type="entry name" value="AMP-bd_C_sf"/>
</dbReference>
<dbReference type="PANTHER" id="PTHR30046:SF0">
    <property type="entry name" value="FLAGELLAR M-RING PROTEIN"/>
    <property type="match status" value="1"/>
</dbReference>
<evidence type="ECO:0000256" key="8">
    <source>
        <dbReference type="ARBA" id="ARBA00023143"/>
    </source>
</evidence>
<comment type="subcellular location">
    <subcellularLocation>
        <location evidence="1 9">Bacterial flagellum basal body</location>
    </subcellularLocation>
    <subcellularLocation>
        <location evidence="2">Cell membrane</location>
        <topology evidence="2">Multi-pass membrane protein</topology>
    </subcellularLocation>
</comment>